<dbReference type="InterPro" id="IPR032254">
    <property type="entry name" value="DUF4828"/>
</dbReference>
<dbReference type="Proteomes" id="UP001220377">
    <property type="component" value="Chromosome"/>
</dbReference>
<protein>
    <submittedName>
        <fullName evidence="1">DUF4828 domain-containing protein</fullName>
    </submittedName>
</protein>
<dbReference type="RefSeq" id="WP_274261662.1">
    <property type="nucleotide sequence ID" value="NZ_CP117884.1"/>
</dbReference>
<keyword evidence="2" id="KW-1185">Reference proteome</keyword>
<dbReference type="EMBL" id="CP117884">
    <property type="protein sequence ID" value="WDF83473.1"/>
    <property type="molecule type" value="Genomic_DNA"/>
</dbReference>
<proteinExistence type="predicted"/>
<reference evidence="1 2" key="1">
    <citation type="submission" date="2023-02" db="EMBL/GenBank/DDBJ databases">
        <title>Genome sequence of Lacticaseibacillus sp. KACC 23028.</title>
        <authorList>
            <person name="Kim S."/>
            <person name="Heo J."/>
            <person name="Kwon S.-W."/>
        </authorList>
    </citation>
    <scope>NUCLEOTIDE SEQUENCE [LARGE SCALE GENOMIC DNA]</scope>
    <source>
        <strain evidence="1 2">KACC 23028</strain>
    </source>
</reference>
<evidence type="ECO:0000313" key="2">
    <source>
        <dbReference type="Proteomes" id="UP001220377"/>
    </source>
</evidence>
<sequence>MAGRLQRAFNAMTHKLERRKPAPTTNPVNPAQRLADLYRGSFDFVDATTNKKHQLAVSADLAIAIDGKQLPGKIVGITTDALTFLDHFGYELIISCKDGFPVTIYDEAEDQTYTIIYPELNPDKQD</sequence>
<accession>A0ABY7WTI5</accession>
<dbReference type="Pfam" id="PF16110">
    <property type="entry name" value="DUF4828"/>
    <property type="match status" value="1"/>
</dbReference>
<organism evidence="1 2">
    <name type="scientific">Lacticaseibacillus pabuli</name>
    <dbReference type="NCBI Taxonomy" id="3025672"/>
    <lineage>
        <taxon>Bacteria</taxon>
        <taxon>Bacillati</taxon>
        <taxon>Bacillota</taxon>
        <taxon>Bacilli</taxon>
        <taxon>Lactobacillales</taxon>
        <taxon>Lactobacillaceae</taxon>
        <taxon>Lacticaseibacillus</taxon>
    </lineage>
</organism>
<gene>
    <name evidence="1" type="ORF">PQ472_04345</name>
</gene>
<evidence type="ECO:0000313" key="1">
    <source>
        <dbReference type="EMBL" id="WDF83473.1"/>
    </source>
</evidence>
<name>A0ABY7WTI5_9LACO</name>